<dbReference type="SUPFAM" id="SSF49363">
    <property type="entry name" value="Purple acid phosphatase, N-terminal domain"/>
    <property type="match status" value="1"/>
</dbReference>
<dbReference type="InterPro" id="IPR022409">
    <property type="entry name" value="PKD/Chitinase_dom"/>
</dbReference>
<accession>A0ABT7EIC2</accession>
<dbReference type="Gene3D" id="2.60.40.380">
    <property type="entry name" value="Purple acid phosphatase-like, N-terminal"/>
    <property type="match status" value="1"/>
</dbReference>
<feature type="domain" description="PKD" evidence="4">
    <location>
        <begin position="646"/>
        <end position="727"/>
    </location>
</feature>
<dbReference type="InterPro" id="IPR013783">
    <property type="entry name" value="Ig-like_fold"/>
</dbReference>
<dbReference type="InterPro" id="IPR008963">
    <property type="entry name" value="Purple_acid_Pase-like_N"/>
</dbReference>
<dbReference type="PANTHER" id="PTHR22953:SF153">
    <property type="entry name" value="PURPLE ACID PHOSPHATASE"/>
    <property type="match status" value="1"/>
</dbReference>
<feature type="domain" description="PKD" evidence="4">
    <location>
        <begin position="453"/>
        <end position="539"/>
    </location>
</feature>
<comment type="caution">
    <text evidence="5">The sequence shown here is derived from an EMBL/GenBank/DDBJ whole genome shotgun (WGS) entry which is preliminary data.</text>
</comment>
<gene>
    <name evidence="5" type="ORF">QNM18_06830</name>
</gene>
<evidence type="ECO:0000256" key="1">
    <source>
        <dbReference type="ARBA" id="ARBA00001913"/>
    </source>
</evidence>
<name>A0ABT7EIC2_9GAMM</name>
<evidence type="ECO:0000256" key="2">
    <source>
        <dbReference type="ARBA" id="ARBA00022729"/>
    </source>
</evidence>
<dbReference type="InterPro" id="IPR035986">
    <property type="entry name" value="PKD_dom_sf"/>
</dbReference>
<dbReference type="Gene3D" id="2.60.120.380">
    <property type="match status" value="2"/>
</dbReference>
<dbReference type="SMART" id="SM00089">
    <property type="entry name" value="PKD"/>
    <property type="match status" value="2"/>
</dbReference>
<dbReference type="Gene3D" id="2.60.40.10">
    <property type="entry name" value="Immunoglobulins"/>
    <property type="match status" value="2"/>
</dbReference>
<evidence type="ECO:0000256" key="3">
    <source>
        <dbReference type="SAM" id="SignalP"/>
    </source>
</evidence>
<dbReference type="PROSITE" id="PS50093">
    <property type="entry name" value="PKD"/>
    <property type="match status" value="2"/>
</dbReference>
<protein>
    <submittedName>
        <fullName evidence="5">PKD domain-containing protein</fullName>
    </submittedName>
</protein>
<sequence>MKTTLKNIIFTASLLCIPITTVAKNLTRGPYLQMTGEDHVTIRWNTDQNSSTTLRYGKSLDTLNVVTSENLATKNHEITLQNLEPDQKYFYAIYDGEKLLSGADEHTYFHTAPVKNTKKKTRIWVLGDPGRAGTDPDTNAQKIVRDGFLTFSANQAPDFWLMLGDNAYNDGTIVEYDHAVFAQYPTLLKQSPLWPIMGNHDNRSADVDTQNGGFYDLFTLPTQGQSGGIASSHEAYYSFDYGNIHVVVLNSSDREHYKESDAMLEWLKQDLAANNSEWLIATFHHPVYGKSGHDSDEAENMIYMRERFLPILEEYGVDLIMAGHNHFYTRSVLMADHYGMSNSYDPSKHVIQGGSGQLDKEGAYTKKRGQKGAIFITHGAGAGSGRGYARLVRTDEITEGKRHPTDYIYGGRGSIVLDIEDTMLTANVIGPQGDIVDYFTLRHNNGEDPINNPPQVKMQIPTQLSVFESGHFSSEGSFDSDGRIADYLWQFGDGNSSSLANTNHQYSRAGDYAVSLTITDNQGISSSTNSRISVLPSSDTELKLNQPIKVSGDAKEAIYFFYEVKNTEKSLTISISGGQGDADLYVRRAVHPTNTEFDCRPYKNGNAESCEITDIRTGLYYVMLYGHKSFTDVALTATQDQTSAPTPSADANGPYQTALGTPVHFSSAGSTDPNQSELTYSWDFGDGNSSTLASPTHTYDQIGEYAVSLTVSNTQGISNSDTTSAHVLAHTDLVDSCAQGTTPQAEGRLLLNQTYCLEEQNRTGQLQYQFYVNDQDVGKDLLIKMGHGSGNADPLYRYAKRPDQQQWDARDTNPGNATELKIKAIQKGWHYIHITTEESFQGVSLNLSIH</sequence>
<evidence type="ECO:0000313" key="6">
    <source>
        <dbReference type="Proteomes" id="UP001231915"/>
    </source>
</evidence>
<dbReference type="InterPro" id="IPR007280">
    <property type="entry name" value="Peptidase_C_arc/bac"/>
</dbReference>
<dbReference type="InterPro" id="IPR000601">
    <property type="entry name" value="PKD_dom"/>
</dbReference>
<dbReference type="SUPFAM" id="SSF56300">
    <property type="entry name" value="Metallo-dependent phosphatases"/>
    <property type="match status" value="1"/>
</dbReference>
<dbReference type="Pfam" id="PF16656">
    <property type="entry name" value="Pur_ac_phosph_N"/>
    <property type="match status" value="1"/>
</dbReference>
<feature type="chain" id="PRO_5045683457" evidence="3">
    <location>
        <begin position="24"/>
        <end position="850"/>
    </location>
</feature>
<dbReference type="RefSeq" id="WP_284136728.1">
    <property type="nucleotide sequence ID" value="NZ_JASJUT010000002.1"/>
</dbReference>
<dbReference type="InterPro" id="IPR039331">
    <property type="entry name" value="PAPs-like"/>
</dbReference>
<dbReference type="InterPro" id="IPR029052">
    <property type="entry name" value="Metallo-depent_PP-like"/>
</dbReference>
<dbReference type="SUPFAM" id="SSF49299">
    <property type="entry name" value="PKD domain"/>
    <property type="match status" value="2"/>
</dbReference>
<dbReference type="CDD" id="cd00146">
    <property type="entry name" value="PKD"/>
    <property type="match status" value="2"/>
</dbReference>
<feature type="signal peptide" evidence="3">
    <location>
        <begin position="1"/>
        <end position="23"/>
    </location>
</feature>
<dbReference type="EMBL" id="JASJUT010000002">
    <property type="protein sequence ID" value="MDK2594774.1"/>
    <property type="molecule type" value="Genomic_DNA"/>
</dbReference>
<comment type="cofactor">
    <cofactor evidence="1">
        <name>Ca(2+)</name>
        <dbReference type="ChEBI" id="CHEBI:29108"/>
    </cofactor>
</comment>
<dbReference type="Pfam" id="PF18911">
    <property type="entry name" value="PKD_4"/>
    <property type="match status" value="2"/>
</dbReference>
<organism evidence="5 6">
    <name type="scientific">Pseudoalteromonas obscura</name>
    <dbReference type="NCBI Taxonomy" id="3048491"/>
    <lineage>
        <taxon>Bacteria</taxon>
        <taxon>Pseudomonadati</taxon>
        <taxon>Pseudomonadota</taxon>
        <taxon>Gammaproteobacteria</taxon>
        <taxon>Alteromonadales</taxon>
        <taxon>Pseudoalteromonadaceae</taxon>
        <taxon>Pseudoalteromonas</taxon>
    </lineage>
</organism>
<evidence type="ECO:0000259" key="4">
    <source>
        <dbReference type="PROSITE" id="PS50093"/>
    </source>
</evidence>
<dbReference type="InterPro" id="IPR004843">
    <property type="entry name" value="Calcineurin-like_PHP"/>
</dbReference>
<dbReference type="Pfam" id="PF00149">
    <property type="entry name" value="Metallophos"/>
    <property type="match status" value="1"/>
</dbReference>
<dbReference type="PANTHER" id="PTHR22953">
    <property type="entry name" value="ACID PHOSPHATASE RELATED"/>
    <property type="match status" value="1"/>
</dbReference>
<keyword evidence="2 3" id="KW-0732">Signal</keyword>
<dbReference type="Proteomes" id="UP001231915">
    <property type="component" value="Unassembled WGS sequence"/>
</dbReference>
<reference evidence="5 6" key="1">
    <citation type="submission" date="2023-05" db="EMBL/GenBank/DDBJ databases">
        <title>Pseudoalteromonas ardens sp. nov., Pseudoalteromonas obscura sp. nov., and Pseudoalteromonas umbrosa sp. nov., isolated from the coral Montipora capitata.</title>
        <authorList>
            <person name="Thomas E.M."/>
            <person name="Smith E.M."/>
            <person name="Papke E."/>
            <person name="Shlafstein M.D."/>
            <person name="Oline D.K."/>
            <person name="Videau P."/>
            <person name="Saw J.H."/>
            <person name="Strangman W.K."/>
            <person name="Ushijima B."/>
        </authorList>
    </citation>
    <scope>NUCLEOTIDE SEQUENCE [LARGE SCALE GENOMIC DNA]</scope>
    <source>
        <strain evidence="5 6">P94</strain>
    </source>
</reference>
<evidence type="ECO:0000313" key="5">
    <source>
        <dbReference type="EMBL" id="MDK2594774.1"/>
    </source>
</evidence>
<keyword evidence="6" id="KW-1185">Reference proteome</keyword>
<dbReference type="Pfam" id="PF04151">
    <property type="entry name" value="PPC"/>
    <property type="match status" value="2"/>
</dbReference>
<proteinExistence type="predicted"/>
<dbReference type="Gene3D" id="3.60.21.10">
    <property type="match status" value="1"/>
</dbReference>
<dbReference type="InterPro" id="IPR015914">
    <property type="entry name" value="PAPs_N"/>
</dbReference>